<proteinExistence type="predicted"/>
<protein>
    <submittedName>
        <fullName evidence="3">Cobalamin biosynthesis protein</fullName>
        <ecNumber evidence="3">1.14.13.83</ecNumber>
    </submittedName>
</protein>
<sequence length="274" mass="28609">MSHTLHFYPAGGVVTPEQWLALGQAAREHADGYVYLDEHSVVTLRGVDDEADMSSVSLPHSAPHVVASPLSLHARTLAVRVAEELAAAVPEHEAVYTRLVHTVVGIDGGHGDIVAHGVSLGLQLQNPANTTSVRLIQDGRVSDEALALDDALPALIDSVLTAVTSDAVASEATSSAEAEGAHSDRGPAASAQAPIGWLTEHTAEGRVDLGAGLHKGVLPGEYAGLIAQLDVPITVTPWRGLVLHDLADGDADVVLRVLAPRGFIFDAQSPYLQD</sequence>
<dbReference type="InterPro" id="IPR036136">
    <property type="entry name" value="Nit/Sulf_reduc_fer-like_dom_sf"/>
</dbReference>
<dbReference type="EMBL" id="LS483460">
    <property type="protein sequence ID" value="SQH99948.1"/>
    <property type="molecule type" value="Genomic_DNA"/>
</dbReference>
<dbReference type="Proteomes" id="UP000249264">
    <property type="component" value="Chromosome 1"/>
</dbReference>
<dbReference type="GO" id="GO:0043818">
    <property type="term" value="F:precorrin-3B synthase activity"/>
    <property type="evidence" value="ECO:0007669"/>
    <property type="project" value="UniProtKB-EC"/>
</dbReference>
<reference evidence="2 5" key="2">
    <citation type="submission" date="2020-12" db="EMBL/GenBank/DDBJ databases">
        <title>FDA dAtabase for Regulatory Grade micrObial Sequences (FDA-ARGOS): Supporting development and validation of Infectious Disease Dx tests.</title>
        <authorList>
            <person name="Sproer C."/>
            <person name="Gronow S."/>
            <person name="Severitt S."/>
            <person name="Schroder I."/>
            <person name="Tallon L."/>
            <person name="Sadzewicz L."/>
            <person name="Zhao X."/>
            <person name="Boylan J."/>
            <person name="Ott S."/>
            <person name="Bowen H."/>
            <person name="Vavikolanu K."/>
            <person name="Mehta A."/>
            <person name="Aluvathingal J."/>
            <person name="Nadendla S."/>
            <person name="Lowell S."/>
            <person name="Myers T."/>
            <person name="Yan Y."/>
            <person name="Sichtig H."/>
        </authorList>
    </citation>
    <scope>NUCLEOTIDE SEQUENCE [LARGE SCALE GENOMIC DNA]</scope>
    <source>
        <strain evidence="2 5">FDAARGOS_894</strain>
    </source>
</reference>
<dbReference type="AlphaFoldDB" id="A0A2X4RLX6"/>
<evidence type="ECO:0000313" key="5">
    <source>
        <dbReference type="Proteomes" id="UP000594905"/>
    </source>
</evidence>
<dbReference type="GeneID" id="70783155"/>
<evidence type="ECO:0000313" key="3">
    <source>
        <dbReference type="EMBL" id="SQH99948.1"/>
    </source>
</evidence>
<keyword evidence="5" id="KW-1185">Reference proteome</keyword>
<evidence type="ECO:0000313" key="2">
    <source>
        <dbReference type="EMBL" id="QPS58910.1"/>
    </source>
</evidence>
<dbReference type="OrthoDB" id="105450at2"/>
<evidence type="ECO:0000313" key="4">
    <source>
        <dbReference type="Proteomes" id="UP000249264"/>
    </source>
</evidence>
<dbReference type="STRING" id="38301.NX84_07355"/>
<dbReference type="KEGG" id="cmin:NCTC10288_01251"/>
<dbReference type="RefSeq" id="WP_039675380.1">
    <property type="nucleotide sequence ID" value="NZ_CP065689.1"/>
</dbReference>
<feature type="region of interest" description="Disordered" evidence="1">
    <location>
        <begin position="171"/>
        <end position="191"/>
    </location>
</feature>
<name>A0A2X4RLX6_9CORY</name>
<accession>A0A2X4RLX6</accession>
<dbReference type="EC" id="1.14.13.83" evidence="3"/>
<reference evidence="3 4" key="1">
    <citation type="submission" date="2018-06" db="EMBL/GenBank/DDBJ databases">
        <authorList>
            <consortium name="Pathogen Informatics"/>
            <person name="Doyle S."/>
        </authorList>
    </citation>
    <scope>NUCLEOTIDE SEQUENCE [LARGE SCALE GENOMIC DNA]</scope>
    <source>
        <strain evidence="3 4">NCTC10288</strain>
    </source>
</reference>
<dbReference type="EMBL" id="CP065689">
    <property type="protein sequence ID" value="QPS58910.1"/>
    <property type="molecule type" value="Genomic_DNA"/>
</dbReference>
<organism evidence="3 4">
    <name type="scientific">Corynebacterium minutissimum</name>
    <dbReference type="NCBI Taxonomy" id="38301"/>
    <lineage>
        <taxon>Bacteria</taxon>
        <taxon>Bacillati</taxon>
        <taxon>Actinomycetota</taxon>
        <taxon>Actinomycetes</taxon>
        <taxon>Mycobacteriales</taxon>
        <taxon>Corynebacteriaceae</taxon>
        <taxon>Corynebacterium</taxon>
    </lineage>
</organism>
<keyword evidence="3" id="KW-0560">Oxidoreductase</keyword>
<dbReference type="Proteomes" id="UP000594905">
    <property type="component" value="Chromosome"/>
</dbReference>
<gene>
    <name evidence="3" type="primary">cobG</name>
    <name evidence="2" type="ORF">I6G51_08210</name>
    <name evidence="3" type="ORF">NCTC10288_01251</name>
</gene>
<dbReference type="SUPFAM" id="SSF55124">
    <property type="entry name" value="Nitrite/Sulfite reductase N-terminal domain-like"/>
    <property type="match status" value="2"/>
</dbReference>
<evidence type="ECO:0000256" key="1">
    <source>
        <dbReference type="SAM" id="MobiDB-lite"/>
    </source>
</evidence>